<evidence type="ECO:0000256" key="30">
    <source>
        <dbReference type="ARBA" id="ARBA00071213"/>
    </source>
</evidence>
<evidence type="ECO:0000256" key="26">
    <source>
        <dbReference type="ARBA" id="ARBA00052152"/>
    </source>
</evidence>
<dbReference type="PANTHER" id="PTHR21308:SF1">
    <property type="entry name" value="PHYTANOYL-COA DIOXYGENASE, PEROXISOMAL"/>
    <property type="match status" value="1"/>
</dbReference>
<keyword evidence="7" id="KW-0223">Dioxygenase</keyword>
<keyword evidence="9" id="KW-0408">Iron</keyword>
<evidence type="ECO:0000256" key="23">
    <source>
        <dbReference type="ARBA" id="ARBA00051796"/>
    </source>
</evidence>
<evidence type="ECO:0000256" key="24">
    <source>
        <dbReference type="ARBA" id="ARBA00051909"/>
    </source>
</evidence>
<dbReference type="AlphaFoldDB" id="A0A6A4SAP7"/>
<dbReference type="GO" id="GO:0045667">
    <property type="term" value="P:regulation of osteoblast differentiation"/>
    <property type="evidence" value="ECO:0007669"/>
    <property type="project" value="InterPro"/>
</dbReference>
<comment type="similarity">
    <text evidence="4">Belongs to the PhyH family.</text>
</comment>
<dbReference type="Pfam" id="PF05721">
    <property type="entry name" value="PhyH"/>
    <property type="match status" value="1"/>
</dbReference>
<comment type="cofactor">
    <cofactor evidence="29">
        <name>ATP</name>
        <dbReference type="ChEBI" id="CHEBI:30616"/>
    </cofactor>
</comment>
<comment type="catalytic activity">
    <reaction evidence="16">
        <text>decanoyl-CoA + 2-oxoglutarate + O2 = 2-hydroxydecanoyl-CoA + succinate + CO2</text>
        <dbReference type="Rhea" id="RHEA:54604"/>
        <dbReference type="ChEBI" id="CHEBI:15379"/>
        <dbReference type="ChEBI" id="CHEBI:16526"/>
        <dbReference type="ChEBI" id="CHEBI:16810"/>
        <dbReference type="ChEBI" id="CHEBI:30031"/>
        <dbReference type="ChEBI" id="CHEBI:61430"/>
        <dbReference type="ChEBI" id="CHEBI:138292"/>
    </reaction>
    <physiologicalReaction direction="left-to-right" evidence="16">
        <dbReference type="Rhea" id="RHEA:54605"/>
    </physiologicalReaction>
</comment>
<dbReference type="GO" id="GO:0046872">
    <property type="term" value="F:metal ion binding"/>
    <property type="evidence" value="ECO:0007669"/>
    <property type="project" value="UniProtKB-KW"/>
</dbReference>
<name>A0A6A4SAP7_SCOMX</name>
<evidence type="ECO:0000256" key="4">
    <source>
        <dbReference type="ARBA" id="ARBA00005830"/>
    </source>
</evidence>
<evidence type="ECO:0000256" key="9">
    <source>
        <dbReference type="ARBA" id="ARBA00023004"/>
    </source>
</evidence>
<reference evidence="32 33" key="1">
    <citation type="submission" date="2019-06" db="EMBL/GenBank/DDBJ databases">
        <title>Draft genomes of female and male turbot (Scophthalmus maximus).</title>
        <authorList>
            <person name="Xu H."/>
            <person name="Xu X.-W."/>
            <person name="Shao C."/>
            <person name="Chen S."/>
        </authorList>
    </citation>
    <scope>NUCLEOTIDE SEQUENCE [LARGE SCALE GENOMIC DNA]</scope>
    <source>
        <strain evidence="32">Ysfricsl-2016a</strain>
        <tissue evidence="32">Blood</tissue>
    </source>
</reference>
<evidence type="ECO:0000256" key="13">
    <source>
        <dbReference type="ARBA" id="ARBA00050314"/>
    </source>
</evidence>
<keyword evidence="31" id="KW-1133">Transmembrane helix</keyword>
<evidence type="ECO:0000256" key="25">
    <source>
        <dbReference type="ARBA" id="ARBA00051952"/>
    </source>
</evidence>
<dbReference type="PANTHER" id="PTHR21308">
    <property type="entry name" value="PHYTANOYL-COA ALPHA-HYDROXYLASE"/>
    <property type="match status" value="1"/>
</dbReference>
<comment type="catalytic activity">
    <reaction evidence="22">
        <text>octadecanoyl-CoA + 2-oxoglutarate + O2 = 2-hydroxyoctadecanoyl-CoA + succinate + CO2</text>
        <dbReference type="Rhea" id="RHEA:54624"/>
        <dbReference type="ChEBI" id="CHEBI:15379"/>
        <dbReference type="ChEBI" id="CHEBI:16526"/>
        <dbReference type="ChEBI" id="CHEBI:16810"/>
        <dbReference type="ChEBI" id="CHEBI:30031"/>
        <dbReference type="ChEBI" id="CHEBI:57394"/>
        <dbReference type="ChEBI" id="CHEBI:74116"/>
    </reaction>
    <physiologicalReaction direction="left-to-right" evidence="22">
        <dbReference type="Rhea" id="RHEA:54625"/>
    </physiologicalReaction>
</comment>
<comment type="catalytic activity">
    <reaction evidence="13">
        <text>tetradecanoyl-CoA + 2-oxoglutarate + O2 = 2-hydroxytetradecanoyl-CoA + succinate + CO2</text>
        <dbReference type="Rhea" id="RHEA:54632"/>
        <dbReference type="ChEBI" id="CHEBI:15379"/>
        <dbReference type="ChEBI" id="CHEBI:16526"/>
        <dbReference type="ChEBI" id="CHEBI:16810"/>
        <dbReference type="ChEBI" id="CHEBI:30031"/>
        <dbReference type="ChEBI" id="CHEBI:57385"/>
        <dbReference type="ChEBI" id="CHEBI:138300"/>
    </reaction>
    <physiologicalReaction direction="left-to-right" evidence="13">
        <dbReference type="Rhea" id="RHEA:54633"/>
    </physiologicalReaction>
</comment>
<dbReference type="Gene3D" id="2.60.120.620">
    <property type="entry name" value="q2cbj1_9rhob like domain"/>
    <property type="match status" value="1"/>
</dbReference>
<dbReference type="GO" id="GO:0048244">
    <property type="term" value="F:phytanoyl-CoA dioxygenase activity"/>
    <property type="evidence" value="ECO:0007669"/>
    <property type="project" value="UniProtKB-EC"/>
</dbReference>
<comment type="pathway">
    <text evidence="3">Lipid metabolism; fatty acid metabolism.</text>
</comment>
<evidence type="ECO:0000256" key="29">
    <source>
        <dbReference type="ARBA" id="ARBA00053028"/>
    </source>
</evidence>
<evidence type="ECO:0000256" key="14">
    <source>
        <dbReference type="ARBA" id="ARBA00050439"/>
    </source>
</evidence>
<evidence type="ECO:0000256" key="6">
    <source>
        <dbReference type="ARBA" id="ARBA00022896"/>
    </source>
</evidence>
<dbReference type="EC" id="1.14.11.18" evidence="10"/>
<organism evidence="32 33">
    <name type="scientific">Scophthalmus maximus</name>
    <name type="common">Turbot</name>
    <name type="synonym">Psetta maxima</name>
    <dbReference type="NCBI Taxonomy" id="52904"/>
    <lineage>
        <taxon>Eukaryota</taxon>
        <taxon>Metazoa</taxon>
        <taxon>Chordata</taxon>
        <taxon>Craniata</taxon>
        <taxon>Vertebrata</taxon>
        <taxon>Euteleostomi</taxon>
        <taxon>Actinopterygii</taxon>
        <taxon>Neopterygii</taxon>
        <taxon>Teleostei</taxon>
        <taxon>Neoteleostei</taxon>
        <taxon>Acanthomorphata</taxon>
        <taxon>Carangaria</taxon>
        <taxon>Pleuronectiformes</taxon>
        <taxon>Pleuronectoidei</taxon>
        <taxon>Scophthalmidae</taxon>
        <taxon>Scophthalmus</taxon>
    </lineage>
</organism>
<evidence type="ECO:0000256" key="7">
    <source>
        <dbReference type="ARBA" id="ARBA00022964"/>
    </source>
</evidence>
<dbReference type="Pfam" id="PF17085">
    <property type="entry name" value="UCMA"/>
    <property type="match status" value="1"/>
</dbReference>
<evidence type="ECO:0000256" key="3">
    <source>
        <dbReference type="ARBA" id="ARBA00004872"/>
    </source>
</evidence>
<comment type="catalytic activity">
    <reaction evidence="19">
        <text>heptadecanoyl-CoA + 2-oxoglutarate + O2 = 2-hydroxyheptadecanoyl-CoA + succinate + CO2</text>
        <dbReference type="Rhea" id="RHEA:54616"/>
        <dbReference type="ChEBI" id="CHEBI:15379"/>
        <dbReference type="ChEBI" id="CHEBI:16526"/>
        <dbReference type="ChEBI" id="CHEBI:16810"/>
        <dbReference type="ChEBI" id="CHEBI:30031"/>
        <dbReference type="ChEBI" id="CHEBI:74307"/>
        <dbReference type="ChEBI" id="CHEBI:138297"/>
    </reaction>
    <physiologicalReaction direction="left-to-right" evidence="19">
        <dbReference type="Rhea" id="RHEA:54617"/>
    </physiologicalReaction>
</comment>
<evidence type="ECO:0000256" key="28">
    <source>
        <dbReference type="ARBA" id="ARBA00052623"/>
    </source>
</evidence>
<evidence type="ECO:0000256" key="1">
    <source>
        <dbReference type="ARBA" id="ARBA00001961"/>
    </source>
</evidence>
<accession>A0A6A4SAP7</accession>
<evidence type="ECO:0000256" key="22">
    <source>
        <dbReference type="ARBA" id="ARBA00051765"/>
    </source>
</evidence>
<comment type="catalytic activity">
    <reaction evidence="27">
        <text>butanoyl-CoA + 2-oxoglutarate + O2 = 2-hydroxybutanoyl-CoA + succinate + CO2</text>
        <dbReference type="Rhea" id="RHEA:55176"/>
        <dbReference type="ChEBI" id="CHEBI:15379"/>
        <dbReference type="ChEBI" id="CHEBI:16526"/>
        <dbReference type="ChEBI" id="CHEBI:16810"/>
        <dbReference type="ChEBI" id="CHEBI:30031"/>
        <dbReference type="ChEBI" id="CHEBI:57371"/>
        <dbReference type="ChEBI" id="CHEBI:138628"/>
    </reaction>
    <physiologicalReaction direction="left-to-right" evidence="27">
        <dbReference type="Rhea" id="RHEA:55177"/>
    </physiologicalReaction>
</comment>
<keyword evidence="31" id="KW-0812">Transmembrane</keyword>
<comment type="catalytic activity">
    <reaction evidence="24">
        <text>3-methylnonanoyl-CoA + 2-oxoglutarate + O2 = 2-hydroxy-3-methylnonanoyl-CoA + succinate + CO2</text>
        <dbReference type="Rhea" id="RHEA:55180"/>
        <dbReference type="ChEBI" id="CHEBI:15379"/>
        <dbReference type="ChEBI" id="CHEBI:16526"/>
        <dbReference type="ChEBI" id="CHEBI:16810"/>
        <dbReference type="ChEBI" id="CHEBI:30031"/>
        <dbReference type="ChEBI" id="CHEBI:138633"/>
        <dbReference type="ChEBI" id="CHEBI:138634"/>
    </reaction>
    <physiologicalReaction direction="left-to-right" evidence="24">
        <dbReference type="Rhea" id="RHEA:55181"/>
    </physiologicalReaction>
</comment>
<evidence type="ECO:0000256" key="21">
    <source>
        <dbReference type="ARBA" id="ARBA00051373"/>
    </source>
</evidence>
<gene>
    <name evidence="32" type="ORF">F2P81_018560</name>
</gene>
<evidence type="ECO:0000256" key="31">
    <source>
        <dbReference type="SAM" id="Phobius"/>
    </source>
</evidence>
<comment type="catalytic activity">
    <reaction evidence="21">
        <text>hexadecanoyl-CoA + 2-oxoglutarate + O2 = 2-hydroxyhexadecanoyl-CoA + succinate + CO2</text>
        <dbReference type="Rhea" id="RHEA:54596"/>
        <dbReference type="ChEBI" id="CHEBI:15379"/>
        <dbReference type="ChEBI" id="CHEBI:16526"/>
        <dbReference type="ChEBI" id="CHEBI:16810"/>
        <dbReference type="ChEBI" id="CHEBI:30031"/>
        <dbReference type="ChEBI" id="CHEBI:57379"/>
        <dbReference type="ChEBI" id="CHEBI:74115"/>
    </reaction>
    <physiologicalReaction direction="left-to-right" evidence="21">
        <dbReference type="Rhea" id="RHEA:54597"/>
    </physiologicalReaction>
</comment>
<comment type="cofactor">
    <cofactor evidence="1">
        <name>L-ascorbate</name>
        <dbReference type="ChEBI" id="CHEBI:38290"/>
    </cofactor>
</comment>
<evidence type="ECO:0000256" key="5">
    <source>
        <dbReference type="ARBA" id="ARBA00022723"/>
    </source>
</evidence>
<comment type="catalytic activity">
    <reaction evidence="20">
        <text>eicosanoyl-CoA + 2-oxoglutarate + O2 = 2-hydroxyeicosanoyl-CoA + succinate + CO2</text>
        <dbReference type="Rhea" id="RHEA:54620"/>
        <dbReference type="ChEBI" id="CHEBI:15379"/>
        <dbReference type="ChEBI" id="CHEBI:16526"/>
        <dbReference type="ChEBI" id="CHEBI:16810"/>
        <dbReference type="ChEBI" id="CHEBI:30031"/>
        <dbReference type="ChEBI" id="CHEBI:57380"/>
        <dbReference type="ChEBI" id="CHEBI:138298"/>
    </reaction>
    <physiologicalReaction direction="left-to-right" evidence="20">
        <dbReference type="Rhea" id="RHEA:54621"/>
    </physiologicalReaction>
</comment>
<comment type="catalytic activity">
    <reaction evidence="26">
        <text>3-methyldodecanoyl-CoA + 2-oxoglutarate + O2 = 2-hydroxy-3-methyldodecanoyl-CoA + succinate + CO2</text>
        <dbReference type="Rhea" id="RHEA:55192"/>
        <dbReference type="ChEBI" id="CHEBI:15379"/>
        <dbReference type="ChEBI" id="CHEBI:16526"/>
        <dbReference type="ChEBI" id="CHEBI:16810"/>
        <dbReference type="ChEBI" id="CHEBI:30031"/>
        <dbReference type="ChEBI" id="CHEBI:138636"/>
        <dbReference type="ChEBI" id="CHEBI:138637"/>
    </reaction>
    <physiologicalReaction direction="left-to-right" evidence="26">
        <dbReference type="Rhea" id="RHEA:55193"/>
    </physiologicalReaction>
</comment>
<evidence type="ECO:0000256" key="20">
    <source>
        <dbReference type="ARBA" id="ARBA00051281"/>
    </source>
</evidence>
<evidence type="ECO:0000313" key="32">
    <source>
        <dbReference type="EMBL" id="KAF0029455.1"/>
    </source>
</evidence>
<evidence type="ECO:0000256" key="12">
    <source>
        <dbReference type="ARBA" id="ARBA00034924"/>
    </source>
</evidence>
<evidence type="ECO:0000256" key="17">
    <source>
        <dbReference type="ARBA" id="ARBA00050962"/>
    </source>
</evidence>
<comment type="catalytic activity">
    <reaction evidence="23">
        <text>3-methylhexadecanoyl-CoA + 2-oxoglutarate + O2 = 2-hydroxy-3-methylhexadecanoyl-CoA + succinate + CO2</text>
        <dbReference type="Rhea" id="RHEA:44000"/>
        <dbReference type="ChEBI" id="CHEBI:15379"/>
        <dbReference type="ChEBI" id="CHEBI:16526"/>
        <dbReference type="ChEBI" id="CHEBI:16810"/>
        <dbReference type="ChEBI" id="CHEBI:30031"/>
        <dbReference type="ChEBI" id="CHEBI:58784"/>
        <dbReference type="ChEBI" id="CHEBI:83969"/>
    </reaction>
    <physiologicalReaction direction="left-to-right" evidence="23">
        <dbReference type="Rhea" id="RHEA:44001"/>
    </physiologicalReaction>
</comment>
<comment type="catalytic activity">
    <reaction evidence="15">
        <text>hexanoyl-CoA + 2-oxoglutarate + O2 = 2-hydroxyhexanoyl-CoA + succinate + CO2</text>
        <dbReference type="Rhea" id="RHEA:55172"/>
        <dbReference type="ChEBI" id="CHEBI:15379"/>
        <dbReference type="ChEBI" id="CHEBI:16526"/>
        <dbReference type="ChEBI" id="CHEBI:16810"/>
        <dbReference type="ChEBI" id="CHEBI:30031"/>
        <dbReference type="ChEBI" id="CHEBI:62620"/>
        <dbReference type="ChEBI" id="CHEBI:138630"/>
    </reaction>
    <physiologicalReaction direction="left-to-right" evidence="15">
        <dbReference type="Rhea" id="RHEA:55173"/>
    </physiologicalReaction>
</comment>
<feature type="transmembrane region" description="Helical" evidence="31">
    <location>
        <begin position="330"/>
        <end position="348"/>
    </location>
</feature>
<comment type="catalytic activity">
    <reaction evidence="14">
        <text>3-methylbutanoyl-CoA + 2-oxoglutarate + O2 = 2-hydroxy-3-methylbutanoyl-CoA + succinate + CO2</text>
        <dbReference type="Rhea" id="RHEA:54612"/>
        <dbReference type="ChEBI" id="CHEBI:15379"/>
        <dbReference type="ChEBI" id="CHEBI:16526"/>
        <dbReference type="ChEBI" id="CHEBI:16810"/>
        <dbReference type="ChEBI" id="CHEBI:30031"/>
        <dbReference type="ChEBI" id="CHEBI:57345"/>
        <dbReference type="ChEBI" id="CHEBI:138296"/>
    </reaction>
    <physiologicalReaction direction="left-to-right" evidence="14">
        <dbReference type="Rhea" id="RHEA:54613"/>
    </physiologicalReaction>
</comment>
<dbReference type="InterPro" id="IPR047128">
    <property type="entry name" value="PhyH"/>
</dbReference>
<proteinExistence type="inferred from homology"/>
<evidence type="ECO:0000256" key="10">
    <source>
        <dbReference type="ARBA" id="ARBA00034809"/>
    </source>
</evidence>
<comment type="caution">
    <text evidence="32">The sequence shown here is derived from an EMBL/GenBank/DDBJ whole genome shotgun (WGS) entry which is preliminary data.</text>
</comment>
<comment type="cofactor">
    <cofactor evidence="2">
        <name>Fe cation</name>
        <dbReference type="ChEBI" id="CHEBI:24875"/>
    </cofactor>
</comment>
<dbReference type="GO" id="GO:0031418">
    <property type="term" value="F:L-ascorbic acid binding"/>
    <property type="evidence" value="ECO:0007669"/>
    <property type="project" value="UniProtKB-KW"/>
</dbReference>
<dbReference type="InterPro" id="IPR031386">
    <property type="entry name" value="UCMA"/>
</dbReference>
<sequence length="457" mass="52651">MSRAADRLKQLIGHLDRSPAAIQAAPTSAQTLARRRPPQSLRYTFDSDLLTPEQRLSYEQNGFVLIRNLVPEEDVDKFRKAFERICRQEVKVPGMLVMRDVAIAKSEFVPDQRAVSKIQDFQEDPELFRYCSLPQILEYVECFTGPNIMAMHTMLINKPPDAGKKTSRHPMHQDLHYFPFRPADRIVCSWTAMEKVNRQNGCLVVLPGTHTGTLQEHDYPVWEGGVNKMYHGVRDYNPQHPRVHLEMEKGDTVFFHPLLIHGSGMNETEGFRKFPLEETETHFRFNLITPSQGTIHSDRLYLQMHTVEVGASLSPVEFLPGSFNMSWTRVFVLALLTTLLILTFSSVGENAAVRDDSNAADPKGAARQVFVPESDASNFFKHRGRRSVRYYELQAEQRVRLAADKRRRDYNEEQRDEYENYVEEERDGKASMQPLFGSKEWKEIKQVKTSSDLCEII</sequence>
<keyword evidence="31" id="KW-0472">Membrane</keyword>
<evidence type="ECO:0000256" key="19">
    <source>
        <dbReference type="ARBA" id="ARBA00051163"/>
    </source>
</evidence>
<dbReference type="SUPFAM" id="SSF51197">
    <property type="entry name" value="Clavaminate synthase-like"/>
    <property type="match status" value="1"/>
</dbReference>
<comment type="catalytic activity">
    <reaction evidence="17">
        <text>phytanoyl-CoA + 2-oxoglutarate + O2 = 2-hydroxyphytanoyl-CoA + succinate + CO2</text>
        <dbReference type="Rhea" id="RHEA:16065"/>
        <dbReference type="ChEBI" id="CHEBI:15379"/>
        <dbReference type="ChEBI" id="CHEBI:16526"/>
        <dbReference type="ChEBI" id="CHEBI:16810"/>
        <dbReference type="ChEBI" id="CHEBI:30031"/>
        <dbReference type="ChEBI" id="CHEBI:57334"/>
        <dbReference type="ChEBI" id="CHEBI:57391"/>
        <dbReference type="EC" id="1.14.11.18"/>
    </reaction>
    <physiologicalReaction direction="left-to-right" evidence="17">
        <dbReference type="Rhea" id="RHEA:16066"/>
    </physiologicalReaction>
</comment>
<evidence type="ECO:0000256" key="8">
    <source>
        <dbReference type="ARBA" id="ARBA00023002"/>
    </source>
</evidence>
<comment type="catalytic activity">
    <reaction evidence="18">
        <text>dodecanoyl-CoA + 2-oxoglutarate + O2 = 2-hydroxydodecanoyl-CoA + succinate + CO2</text>
        <dbReference type="Rhea" id="RHEA:54628"/>
        <dbReference type="ChEBI" id="CHEBI:15379"/>
        <dbReference type="ChEBI" id="CHEBI:16526"/>
        <dbReference type="ChEBI" id="CHEBI:16810"/>
        <dbReference type="ChEBI" id="CHEBI:30031"/>
        <dbReference type="ChEBI" id="CHEBI:57375"/>
        <dbReference type="ChEBI" id="CHEBI:138299"/>
    </reaction>
    <physiologicalReaction direction="left-to-right" evidence="18">
        <dbReference type="Rhea" id="RHEA:54629"/>
    </physiologicalReaction>
</comment>
<keyword evidence="5" id="KW-0479">Metal-binding</keyword>
<dbReference type="InterPro" id="IPR008775">
    <property type="entry name" value="Phytyl_CoA_dOase-like"/>
</dbReference>
<dbReference type="GO" id="GO:0001561">
    <property type="term" value="P:fatty acid alpha-oxidation"/>
    <property type="evidence" value="ECO:0007669"/>
    <property type="project" value="InterPro"/>
</dbReference>
<dbReference type="FunFam" id="2.60.120.620:FF:000012">
    <property type="entry name" value="Phytanoyl-CoA dioxygenase, peroxisomal"/>
    <property type="match status" value="1"/>
</dbReference>
<evidence type="ECO:0000256" key="27">
    <source>
        <dbReference type="ARBA" id="ARBA00052528"/>
    </source>
</evidence>
<evidence type="ECO:0000313" key="33">
    <source>
        <dbReference type="Proteomes" id="UP000438429"/>
    </source>
</evidence>
<evidence type="ECO:0000256" key="18">
    <source>
        <dbReference type="ARBA" id="ARBA00051009"/>
    </source>
</evidence>
<evidence type="ECO:0000256" key="15">
    <source>
        <dbReference type="ARBA" id="ARBA00050601"/>
    </source>
</evidence>
<dbReference type="EMBL" id="VEVO01000016">
    <property type="protein sequence ID" value="KAF0029455.1"/>
    <property type="molecule type" value="Genomic_DNA"/>
</dbReference>
<protein>
    <recommendedName>
        <fullName evidence="30">Phytanoyl-CoA dioxygenase, peroxisomal</fullName>
        <ecNumber evidence="10">1.14.11.18</ecNumber>
    </recommendedName>
    <alternativeName>
        <fullName evidence="11">Phytanic acid oxidase</fullName>
    </alternativeName>
    <alternativeName>
        <fullName evidence="12">Phytanoyl-CoA alpha-hydroxylase</fullName>
    </alternativeName>
</protein>
<comment type="catalytic activity">
    <reaction evidence="28">
        <text>octanoyl-CoA + 2-oxoglutarate + O2 = 2-hydroxyoctanoyl-CoA + succinate + CO2</text>
        <dbReference type="Rhea" id="RHEA:54600"/>
        <dbReference type="ChEBI" id="CHEBI:15379"/>
        <dbReference type="ChEBI" id="CHEBI:16526"/>
        <dbReference type="ChEBI" id="CHEBI:16810"/>
        <dbReference type="ChEBI" id="CHEBI:30031"/>
        <dbReference type="ChEBI" id="CHEBI:57386"/>
        <dbReference type="ChEBI" id="CHEBI:138290"/>
    </reaction>
    <physiologicalReaction direction="left-to-right" evidence="28">
        <dbReference type="Rhea" id="RHEA:54601"/>
    </physiologicalReaction>
</comment>
<dbReference type="GO" id="GO:0005777">
    <property type="term" value="C:peroxisome"/>
    <property type="evidence" value="ECO:0007669"/>
    <property type="project" value="UniProtKB-ARBA"/>
</dbReference>
<keyword evidence="8" id="KW-0560">Oxidoreductase</keyword>
<dbReference type="Proteomes" id="UP000438429">
    <property type="component" value="Unassembled WGS sequence"/>
</dbReference>
<evidence type="ECO:0000256" key="2">
    <source>
        <dbReference type="ARBA" id="ARBA00001962"/>
    </source>
</evidence>
<keyword evidence="6" id="KW-0847">Vitamin C</keyword>
<evidence type="ECO:0000256" key="11">
    <source>
        <dbReference type="ARBA" id="ARBA00034921"/>
    </source>
</evidence>
<comment type="catalytic activity">
    <reaction evidence="25">
        <text>3-methylundecanoyl-CoA + 2-oxoglutarate + O2 = 2-hydroxy-3-methylundecanoyl-CoA + succinate + CO2</text>
        <dbReference type="Rhea" id="RHEA:55184"/>
        <dbReference type="ChEBI" id="CHEBI:15379"/>
        <dbReference type="ChEBI" id="CHEBI:16526"/>
        <dbReference type="ChEBI" id="CHEBI:16810"/>
        <dbReference type="ChEBI" id="CHEBI:30031"/>
        <dbReference type="ChEBI" id="CHEBI:84183"/>
        <dbReference type="ChEBI" id="CHEBI:138632"/>
    </reaction>
    <physiologicalReaction direction="left-to-right" evidence="25">
        <dbReference type="Rhea" id="RHEA:55185"/>
    </physiologicalReaction>
</comment>
<evidence type="ECO:0000256" key="16">
    <source>
        <dbReference type="ARBA" id="ARBA00050820"/>
    </source>
</evidence>